<dbReference type="Gene3D" id="3.30.40.10">
    <property type="entry name" value="Zinc/RING finger domain, C3HC4 (zinc finger)"/>
    <property type="match status" value="1"/>
</dbReference>
<feature type="compositionally biased region" description="Low complexity" evidence="2">
    <location>
        <begin position="348"/>
        <end position="359"/>
    </location>
</feature>
<dbReference type="VEuPathDB" id="FungiDB:KRP22_14541"/>
<dbReference type="STRING" id="164328.H3GY58"/>
<feature type="compositionally biased region" description="Low complexity" evidence="2">
    <location>
        <begin position="535"/>
        <end position="565"/>
    </location>
</feature>
<dbReference type="Proteomes" id="UP000005238">
    <property type="component" value="Unassembled WGS sequence"/>
</dbReference>
<feature type="region of interest" description="Disordered" evidence="2">
    <location>
        <begin position="1"/>
        <end position="34"/>
    </location>
</feature>
<dbReference type="OrthoDB" id="8062037at2759"/>
<feature type="region of interest" description="Disordered" evidence="2">
    <location>
        <begin position="419"/>
        <end position="441"/>
    </location>
</feature>
<dbReference type="InterPro" id="IPR001841">
    <property type="entry name" value="Znf_RING"/>
</dbReference>
<feature type="region of interest" description="Disordered" evidence="2">
    <location>
        <begin position="466"/>
        <end position="617"/>
    </location>
</feature>
<organism evidence="4 5">
    <name type="scientific">Phytophthora ramorum</name>
    <name type="common">Sudden oak death agent</name>
    <dbReference type="NCBI Taxonomy" id="164328"/>
    <lineage>
        <taxon>Eukaryota</taxon>
        <taxon>Sar</taxon>
        <taxon>Stramenopiles</taxon>
        <taxon>Oomycota</taxon>
        <taxon>Peronosporomycetes</taxon>
        <taxon>Peronosporales</taxon>
        <taxon>Peronosporaceae</taxon>
        <taxon>Phytophthora</taxon>
    </lineage>
</organism>
<protein>
    <recommendedName>
        <fullName evidence="3">RING-type domain-containing protein</fullName>
    </recommendedName>
</protein>
<dbReference type="eggNOG" id="ENOG502QPS9">
    <property type="taxonomic scope" value="Eukaryota"/>
</dbReference>
<keyword evidence="1" id="KW-0862">Zinc</keyword>
<dbReference type="AlphaFoldDB" id="H3GY58"/>
<feature type="compositionally biased region" description="Low complexity" evidence="2">
    <location>
        <begin position="276"/>
        <end position="291"/>
    </location>
</feature>
<evidence type="ECO:0000256" key="2">
    <source>
        <dbReference type="SAM" id="MobiDB-lite"/>
    </source>
</evidence>
<dbReference type="PROSITE" id="PS50089">
    <property type="entry name" value="ZF_RING_2"/>
    <property type="match status" value="1"/>
</dbReference>
<keyword evidence="1" id="KW-0863">Zinc-finger</keyword>
<feature type="domain" description="RING-type" evidence="3">
    <location>
        <begin position="44"/>
        <end position="81"/>
    </location>
</feature>
<feature type="compositionally biased region" description="Polar residues" evidence="2">
    <location>
        <begin position="478"/>
        <end position="506"/>
    </location>
</feature>
<evidence type="ECO:0000313" key="5">
    <source>
        <dbReference type="Proteomes" id="UP000005238"/>
    </source>
</evidence>
<feature type="compositionally biased region" description="Polar residues" evidence="2">
    <location>
        <begin position="360"/>
        <end position="372"/>
    </location>
</feature>
<dbReference type="SUPFAM" id="SSF57850">
    <property type="entry name" value="RING/U-box"/>
    <property type="match status" value="1"/>
</dbReference>
<dbReference type="RefSeq" id="XP_067737830.1">
    <property type="nucleotide sequence ID" value="XM_067885078.1"/>
</dbReference>
<reference evidence="4" key="2">
    <citation type="submission" date="2015-06" db="UniProtKB">
        <authorList>
            <consortium name="EnsemblProtists"/>
        </authorList>
    </citation>
    <scope>IDENTIFICATION</scope>
    <source>
        <strain evidence="4">Pr102</strain>
    </source>
</reference>
<dbReference type="Pfam" id="PF13639">
    <property type="entry name" value="zf-RING_2"/>
    <property type="match status" value="1"/>
</dbReference>
<feature type="compositionally biased region" description="Low complexity" evidence="2">
    <location>
        <begin position="576"/>
        <end position="589"/>
    </location>
</feature>
<feature type="compositionally biased region" description="Polar residues" evidence="2">
    <location>
        <begin position="419"/>
        <end position="432"/>
    </location>
</feature>
<sequence length="780" mass="83830">MGTGEALHIPRADPSSMSAYLPPQPYNSSGVRPDGPPYLPPGSCLVCYNPQVDVLLEPCHHQFHASCIERWLSKDKVCPTCWTPIQAPRRLVPQQYAQPQQQDGGGYPADSKAHVLEAAEPPTPAASADASAQPPAAMRKGKWTAEESAYCDRLIEEFKKGNLPLAEGTTLRTFLSKLLNCDPMRISKKYTGDQCIGKIIFRRREDDVSKDDMESIRKDLAELEKTYLEREQYNQRRREKRLESELSRDKSRFAATRSIGYAAAGNSAPMRPPHPQQQQQQGGYPQAAVQPMTKQEPRPGPGPVQQPNYGAPGRGGMPVQPPLHPPQQSNNVPSHLFNGDHSNVSMLGIAGAQTQGQGQVPNQDNKPASSSAMDGGDGFPRVSSIDSFSCLFPRVASIENFQHATSSGFGGMNSVGSYPSTETQNTMTSSGFDAQPSGLPKPLSIGEGLNAYFPRIQSLEQLSNLLQDHGPNSPRGGATSSSTQNSRDTMENSSDSKQQIKDNFTSGGHRRRLGENGIKEEQPREADFNAQTGPSSSNNSSNSSSSSDSSAVSTSMSVTTGSTSTGLTKRLSPSHNASASSGSGNQIQIPKPLNKMPRSSSGIFPRVPSMDKMPRVPSLDKMPRVASLDKLPRIPSMDKLHTVGGGEQRIPRVPSMDKMARVPSSDMLSRFGSSDHLSSFPSFSNLSTLSSSASYDKLSSLGGFKSGFPRNSSIEDILSLVASSESTGLPSNGSTLQLSALAAVAGEESSHIANERKRRLESSQQDASLASDNKKSKLSA</sequence>
<feature type="compositionally biased region" description="Basic and acidic residues" evidence="2">
    <location>
        <begin position="749"/>
        <end position="761"/>
    </location>
</feature>
<feature type="compositionally biased region" description="Basic and acidic residues" evidence="2">
    <location>
        <begin position="513"/>
        <end position="527"/>
    </location>
</feature>
<feature type="region of interest" description="Disordered" evidence="2">
    <location>
        <begin position="233"/>
        <end position="376"/>
    </location>
</feature>
<dbReference type="PANTHER" id="PTHR35213">
    <property type="entry name" value="RING-TYPE DOMAIN-CONTAINING PROTEIN-RELATED"/>
    <property type="match status" value="1"/>
</dbReference>
<dbReference type="HOGENOM" id="CLU_006398_0_0_1"/>
<dbReference type="GO" id="GO:0008270">
    <property type="term" value="F:zinc ion binding"/>
    <property type="evidence" value="ECO:0007669"/>
    <property type="project" value="UniProtKB-KW"/>
</dbReference>
<dbReference type="VEuPathDB" id="FungiDB:KRP23_14273"/>
<accession>H3GY58</accession>
<evidence type="ECO:0000259" key="3">
    <source>
        <dbReference type="PROSITE" id="PS50089"/>
    </source>
</evidence>
<evidence type="ECO:0000256" key="1">
    <source>
        <dbReference type="PROSITE-ProRule" id="PRU00175"/>
    </source>
</evidence>
<dbReference type="GeneID" id="94220873"/>
<feature type="region of interest" description="Disordered" evidence="2">
    <location>
        <begin position="749"/>
        <end position="780"/>
    </location>
</feature>
<dbReference type="EMBL" id="DS566071">
    <property type="status" value="NOT_ANNOTATED_CDS"/>
    <property type="molecule type" value="Genomic_DNA"/>
</dbReference>
<feature type="compositionally biased region" description="Basic and acidic residues" evidence="2">
    <location>
        <begin position="233"/>
        <end position="252"/>
    </location>
</feature>
<dbReference type="InParanoid" id="H3GY58"/>
<reference evidence="5" key="1">
    <citation type="journal article" date="2006" name="Science">
        <title>Phytophthora genome sequences uncover evolutionary origins and mechanisms of pathogenesis.</title>
        <authorList>
            <person name="Tyler B.M."/>
            <person name="Tripathy S."/>
            <person name="Zhang X."/>
            <person name="Dehal P."/>
            <person name="Jiang R.H."/>
            <person name="Aerts A."/>
            <person name="Arredondo F.D."/>
            <person name="Baxter L."/>
            <person name="Bensasson D."/>
            <person name="Beynon J.L."/>
            <person name="Chapman J."/>
            <person name="Damasceno C.M."/>
            <person name="Dorrance A.E."/>
            <person name="Dou D."/>
            <person name="Dickerman A.W."/>
            <person name="Dubchak I.L."/>
            <person name="Garbelotto M."/>
            <person name="Gijzen M."/>
            <person name="Gordon S.G."/>
            <person name="Govers F."/>
            <person name="Grunwald N.J."/>
            <person name="Huang W."/>
            <person name="Ivors K.L."/>
            <person name="Jones R.W."/>
            <person name="Kamoun S."/>
            <person name="Krampis K."/>
            <person name="Lamour K.H."/>
            <person name="Lee M.K."/>
            <person name="McDonald W.H."/>
            <person name="Medina M."/>
            <person name="Meijer H.J."/>
            <person name="Nordberg E.K."/>
            <person name="Maclean D.J."/>
            <person name="Ospina-Giraldo M.D."/>
            <person name="Morris P.F."/>
            <person name="Phuntumart V."/>
            <person name="Putnam N.H."/>
            <person name="Rash S."/>
            <person name="Rose J.K."/>
            <person name="Sakihama Y."/>
            <person name="Salamov A.A."/>
            <person name="Savidor A."/>
            <person name="Scheuring C.F."/>
            <person name="Smith B.M."/>
            <person name="Sobral B.W."/>
            <person name="Terry A."/>
            <person name="Torto-Alalibo T.A."/>
            <person name="Win J."/>
            <person name="Xu Z."/>
            <person name="Zhang H."/>
            <person name="Grigoriev I.V."/>
            <person name="Rokhsar D.S."/>
            <person name="Boore J.L."/>
        </authorList>
    </citation>
    <scope>NUCLEOTIDE SEQUENCE [LARGE SCALE GENOMIC DNA]</scope>
    <source>
        <strain evidence="5">Pr102</strain>
    </source>
</reference>
<dbReference type="EnsemblProtists" id="Phyra82597">
    <property type="protein sequence ID" value="Phyra82597"/>
    <property type="gene ID" value="Phyra82597"/>
</dbReference>
<proteinExistence type="predicted"/>
<keyword evidence="1" id="KW-0479">Metal-binding</keyword>
<dbReference type="CDD" id="cd16448">
    <property type="entry name" value="RING-H2"/>
    <property type="match status" value="1"/>
</dbReference>
<dbReference type="OMA" id="CPTCWTP"/>
<name>H3GY58_PHYRM</name>
<dbReference type="InterPro" id="IPR013083">
    <property type="entry name" value="Znf_RING/FYVE/PHD"/>
</dbReference>
<dbReference type="SMART" id="SM00184">
    <property type="entry name" value="RING"/>
    <property type="match status" value="1"/>
</dbReference>
<keyword evidence="5" id="KW-1185">Reference proteome</keyword>
<feature type="compositionally biased region" description="Polar residues" evidence="2">
    <location>
        <begin position="762"/>
        <end position="771"/>
    </location>
</feature>
<dbReference type="PANTHER" id="PTHR35213:SF5">
    <property type="entry name" value="RING-TYPE DOMAIN-CONTAINING PROTEIN"/>
    <property type="match status" value="1"/>
</dbReference>
<evidence type="ECO:0000313" key="4">
    <source>
        <dbReference type="EnsemblProtists" id="Phyra82597"/>
    </source>
</evidence>